<dbReference type="InterPro" id="IPR002575">
    <property type="entry name" value="Aminoglycoside_PTrfase"/>
</dbReference>
<feature type="domain" description="Aminoglycoside phosphotransferase" evidence="1">
    <location>
        <begin position="113"/>
        <end position="313"/>
    </location>
</feature>
<dbReference type="InterPro" id="IPR011009">
    <property type="entry name" value="Kinase-like_dom_sf"/>
</dbReference>
<gene>
    <name evidence="2" type="ORF">LEMA_P102190.1</name>
</gene>
<dbReference type="PANTHER" id="PTHR21310:SF55">
    <property type="entry name" value="AMINOGLYCOSIDE PHOSPHOTRANSFERASE DOMAIN-CONTAINING PROTEIN"/>
    <property type="match status" value="1"/>
</dbReference>
<dbReference type="AlphaFoldDB" id="E5A0M8"/>
<dbReference type="Pfam" id="PF01636">
    <property type="entry name" value="APH"/>
    <property type="match status" value="1"/>
</dbReference>
<reference evidence="3" key="1">
    <citation type="journal article" date="2011" name="Nat. Commun.">
        <title>Effector diversification within compartments of the Leptosphaeria maculans genome affected by Repeat-Induced Point mutations.</title>
        <authorList>
            <person name="Rouxel T."/>
            <person name="Grandaubert J."/>
            <person name="Hane J.K."/>
            <person name="Hoede C."/>
            <person name="van de Wouw A.P."/>
            <person name="Couloux A."/>
            <person name="Dominguez V."/>
            <person name="Anthouard V."/>
            <person name="Bally P."/>
            <person name="Bourras S."/>
            <person name="Cozijnsen A.J."/>
            <person name="Ciuffetti L.M."/>
            <person name="Degrave A."/>
            <person name="Dilmaghani A."/>
            <person name="Duret L."/>
            <person name="Fudal I."/>
            <person name="Goodwin S.B."/>
            <person name="Gout L."/>
            <person name="Glaser N."/>
            <person name="Linglin J."/>
            <person name="Kema G.H.J."/>
            <person name="Lapalu N."/>
            <person name="Lawrence C.B."/>
            <person name="May K."/>
            <person name="Meyer M."/>
            <person name="Ollivier B."/>
            <person name="Poulain J."/>
            <person name="Schoch C.L."/>
            <person name="Simon A."/>
            <person name="Spatafora J.W."/>
            <person name="Stachowiak A."/>
            <person name="Turgeon B.G."/>
            <person name="Tyler B.M."/>
            <person name="Vincent D."/>
            <person name="Weissenbach J."/>
            <person name="Amselem J."/>
            <person name="Quesneville H."/>
            <person name="Oliver R.P."/>
            <person name="Wincker P."/>
            <person name="Balesdent M.-H."/>
            <person name="Howlett B.J."/>
        </authorList>
    </citation>
    <scope>NUCLEOTIDE SEQUENCE [LARGE SCALE GENOMIC DNA]</scope>
    <source>
        <strain evidence="3">JN3 / isolate v23.1.3 / race Av1-4-5-6-7-8</strain>
    </source>
</reference>
<evidence type="ECO:0000313" key="2">
    <source>
        <dbReference type="EMBL" id="CBX97088.1"/>
    </source>
</evidence>
<dbReference type="OrthoDB" id="2906425at2759"/>
<dbReference type="GeneID" id="13283392"/>
<protein>
    <recommendedName>
        <fullName evidence="1">Aminoglycoside phosphotransferase domain-containing protein</fullName>
    </recommendedName>
</protein>
<dbReference type="SUPFAM" id="SSF56112">
    <property type="entry name" value="Protein kinase-like (PK-like)"/>
    <property type="match status" value="1"/>
</dbReference>
<keyword evidence="3" id="KW-1185">Reference proteome</keyword>
<dbReference type="InParanoid" id="E5A0M8"/>
<organism evidence="3">
    <name type="scientific">Leptosphaeria maculans (strain JN3 / isolate v23.1.3 / race Av1-4-5-6-7-8)</name>
    <name type="common">Blackleg fungus</name>
    <name type="synonym">Phoma lingam</name>
    <dbReference type="NCBI Taxonomy" id="985895"/>
    <lineage>
        <taxon>Eukaryota</taxon>
        <taxon>Fungi</taxon>
        <taxon>Dikarya</taxon>
        <taxon>Ascomycota</taxon>
        <taxon>Pezizomycotina</taxon>
        <taxon>Dothideomycetes</taxon>
        <taxon>Pleosporomycetidae</taxon>
        <taxon>Pleosporales</taxon>
        <taxon>Pleosporineae</taxon>
        <taxon>Leptosphaeriaceae</taxon>
        <taxon>Plenodomus</taxon>
        <taxon>Plenodomus lingam/Leptosphaeria maculans species complex</taxon>
    </lineage>
</organism>
<dbReference type="RefSeq" id="XP_003840567.1">
    <property type="nucleotide sequence ID" value="XM_003840519.1"/>
</dbReference>
<proteinExistence type="predicted"/>
<dbReference type="Proteomes" id="UP000002668">
    <property type="component" value="Genome"/>
</dbReference>
<evidence type="ECO:0000259" key="1">
    <source>
        <dbReference type="Pfam" id="PF01636"/>
    </source>
</evidence>
<dbReference type="EMBL" id="FP929130">
    <property type="protein sequence ID" value="CBX97088.1"/>
    <property type="molecule type" value="Genomic_DNA"/>
</dbReference>
<dbReference type="OMA" id="VIGHCES"/>
<dbReference type="eggNOG" id="ENOG502SN0H">
    <property type="taxonomic scope" value="Eukaryota"/>
</dbReference>
<accession>E5A0M8</accession>
<dbReference type="Gene3D" id="3.90.1200.10">
    <property type="match status" value="1"/>
</dbReference>
<evidence type="ECO:0000313" key="3">
    <source>
        <dbReference type="Proteomes" id="UP000002668"/>
    </source>
</evidence>
<dbReference type="HOGENOM" id="CLU_021768_6_0_1"/>
<dbReference type="VEuPathDB" id="FungiDB:LEMA_P102190.1"/>
<sequence length="396" mass="45906">MAAREINTLADFDFHFHPTDRIRGLIDQTFGVPLPDEVEKKLDESRSTLNPLDIRELCRSCGWNDKHELGSSYISRLGVFHTRGNRGLWVMGNDWMIWDRTEEESGNDYMTHQFLQKHNPKNIPLLKTMAEFKDENGKYNFVVLSRARGVPLHNVWKKLSRKEKRGYAHQVAEMLRELRGFTAESPQRVDGSPIWDNIVAACGSRKHCINVGKTKEEWMKNMEEELREGISRQLLTKDKAVIEARLQEITHNFPDGAPYVLSHCDLNLGNILVHDGKVVAIIDWETAGYLPWWVEIFTSYYRSLSHADDELFDMVWKELGLSIEDLRKDIGAVISAYGRCPVEHTGRTHIWLRPPFCECKDKNSGGVIRAHEIDSEEKHYINYEARCLDYNGEYAW</sequence>
<dbReference type="InterPro" id="IPR051678">
    <property type="entry name" value="AGP_Transferase"/>
</dbReference>
<name>E5A0M8_LEPMJ</name>
<dbReference type="PANTHER" id="PTHR21310">
    <property type="entry name" value="AMINOGLYCOSIDE PHOSPHOTRANSFERASE-RELATED-RELATED"/>
    <property type="match status" value="1"/>
</dbReference>